<name>A0A4R6QGX2_9BURK</name>
<dbReference type="AlphaFoldDB" id="A0A4R6QGX2"/>
<dbReference type="InParanoid" id="A0A4R6QGX2"/>
<evidence type="ECO:0000313" key="2">
    <source>
        <dbReference type="Proteomes" id="UP000295361"/>
    </source>
</evidence>
<keyword evidence="2" id="KW-1185">Reference proteome</keyword>
<dbReference type="OrthoDB" id="8689395at2"/>
<dbReference type="Proteomes" id="UP000295361">
    <property type="component" value="Unassembled WGS sequence"/>
</dbReference>
<dbReference type="EMBL" id="SNXS01000008">
    <property type="protein sequence ID" value="TDP62208.1"/>
    <property type="molecule type" value="Genomic_DNA"/>
</dbReference>
<dbReference type="InterPro" id="IPR011051">
    <property type="entry name" value="RmlC_Cupin_sf"/>
</dbReference>
<evidence type="ECO:0000313" key="1">
    <source>
        <dbReference type="EMBL" id="TDP62208.1"/>
    </source>
</evidence>
<protein>
    <submittedName>
        <fullName evidence="1">DUF2917 family protein</fullName>
    </submittedName>
</protein>
<dbReference type="InterPro" id="IPR021317">
    <property type="entry name" value="DUF2917"/>
</dbReference>
<gene>
    <name evidence="1" type="ORF">DES47_10820</name>
</gene>
<proteinExistence type="predicted"/>
<dbReference type="Pfam" id="PF11142">
    <property type="entry name" value="DUF2917"/>
    <property type="match status" value="1"/>
</dbReference>
<comment type="caution">
    <text evidence="1">The sequence shown here is derived from an EMBL/GenBank/DDBJ whole genome shotgun (WGS) entry which is preliminary data.</text>
</comment>
<reference evidence="1 2" key="1">
    <citation type="submission" date="2019-03" db="EMBL/GenBank/DDBJ databases">
        <title>Genomic Encyclopedia of Type Strains, Phase IV (KMG-IV): sequencing the most valuable type-strain genomes for metagenomic binning, comparative biology and taxonomic classification.</title>
        <authorList>
            <person name="Goeker M."/>
        </authorList>
    </citation>
    <scope>NUCLEOTIDE SEQUENCE [LARGE SCALE GENOMIC DNA]</scope>
    <source>
        <strain evidence="1 2">DSM 16998</strain>
    </source>
</reference>
<accession>A0A4R6QGX2</accession>
<sequence length="117" mass="12516">MINHSTEFQASSWPLTAGEALSMKIGPGARVLGVTEGRVWLTVTGDSEHQDQWLEAGQSVDLPAGAHVVMESWPSASFQLLVPPKACAVGRRLSAQSVVRPLHRLIASLQPALQHAS</sequence>
<dbReference type="SUPFAM" id="SSF51182">
    <property type="entry name" value="RmlC-like cupins"/>
    <property type="match status" value="1"/>
</dbReference>
<organism evidence="1 2">
    <name type="scientific">Roseateles toxinivorans</name>
    <dbReference type="NCBI Taxonomy" id="270368"/>
    <lineage>
        <taxon>Bacteria</taxon>
        <taxon>Pseudomonadati</taxon>
        <taxon>Pseudomonadota</taxon>
        <taxon>Betaproteobacteria</taxon>
        <taxon>Burkholderiales</taxon>
        <taxon>Sphaerotilaceae</taxon>
        <taxon>Roseateles</taxon>
    </lineage>
</organism>